<sequence>MMDQVSTRPIQPFSRLHMPSWLSKKDVYSYKDISVRWYFVLVSATNHVILKKV</sequence>
<accession>A0A0B6YTV5</accession>
<dbReference type="EMBL" id="HACG01012672">
    <property type="protein sequence ID" value="CEK59537.1"/>
    <property type="molecule type" value="Transcribed_RNA"/>
</dbReference>
<organism evidence="1">
    <name type="scientific">Arion vulgaris</name>
    <dbReference type="NCBI Taxonomy" id="1028688"/>
    <lineage>
        <taxon>Eukaryota</taxon>
        <taxon>Metazoa</taxon>
        <taxon>Spiralia</taxon>
        <taxon>Lophotrochozoa</taxon>
        <taxon>Mollusca</taxon>
        <taxon>Gastropoda</taxon>
        <taxon>Heterobranchia</taxon>
        <taxon>Euthyneura</taxon>
        <taxon>Panpulmonata</taxon>
        <taxon>Eupulmonata</taxon>
        <taxon>Stylommatophora</taxon>
        <taxon>Helicina</taxon>
        <taxon>Arionoidea</taxon>
        <taxon>Arionidae</taxon>
        <taxon>Arion</taxon>
    </lineage>
</organism>
<gene>
    <name evidence="1" type="primary">ORF36642</name>
</gene>
<name>A0A0B6YTV5_9EUPU</name>
<protein>
    <submittedName>
        <fullName evidence="1">Uncharacterized protein</fullName>
    </submittedName>
</protein>
<evidence type="ECO:0000313" key="1">
    <source>
        <dbReference type="EMBL" id="CEK59537.1"/>
    </source>
</evidence>
<dbReference type="AlphaFoldDB" id="A0A0B6YTV5"/>
<proteinExistence type="predicted"/>
<reference evidence="1" key="1">
    <citation type="submission" date="2014-12" db="EMBL/GenBank/DDBJ databases">
        <title>Insight into the proteome of Arion vulgaris.</title>
        <authorList>
            <person name="Aradska J."/>
            <person name="Bulat T."/>
            <person name="Smidak R."/>
            <person name="Sarate P."/>
            <person name="Gangsoo J."/>
            <person name="Sialana F."/>
            <person name="Bilban M."/>
            <person name="Lubec G."/>
        </authorList>
    </citation>
    <scope>NUCLEOTIDE SEQUENCE</scope>
    <source>
        <tissue evidence="1">Skin</tissue>
    </source>
</reference>